<accession>A0A852ZIR3</accession>
<gene>
    <name evidence="1" type="ORF">F4554_005585</name>
</gene>
<dbReference type="EMBL" id="JACBZH010000001">
    <property type="protein sequence ID" value="NYH92947.1"/>
    <property type="molecule type" value="Genomic_DNA"/>
</dbReference>
<proteinExistence type="predicted"/>
<comment type="caution">
    <text evidence="1">The sequence shown here is derived from an EMBL/GenBank/DDBJ whole genome shotgun (WGS) entry which is preliminary data.</text>
</comment>
<protein>
    <submittedName>
        <fullName evidence="1">Uncharacterized protein</fullName>
    </submittedName>
</protein>
<organism evidence="1 2">
    <name type="scientific">Actinopolymorpha rutila</name>
    <dbReference type="NCBI Taxonomy" id="446787"/>
    <lineage>
        <taxon>Bacteria</taxon>
        <taxon>Bacillati</taxon>
        <taxon>Actinomycetota</taxon>
        <taxon>Actinomycetes</taxon>
        <taxon>Propionibacteriales</taxon>
        <taxon>Actinopolymorphaceae</taxon>
        <taxon>Actinopolymorpha</taxon>
    </lineage>
</organism>
<sequence length="59" mass="6525">MPRGRSLTPRASALRTAWTNTLTEGNDSGLTDAEFRARTLRRAEAALRTDNDHRAAGDR</sequence>
<keyword evidence="2" id="KW-1185">Reference proteome</keyword>
<reference evidence="1 2" key="1">
    <citation type="submission" date="2020-07" db="EMBL/GenBank/DDBJ databases">
        <title>Sequencing the genomes of 1000 actinobacteria strains.</title>
        <authorList>
            <person name="Klenk H.-P."/>
        </authorList>
    </citation>
    <scope>NUCLEOTIDE SEQUENCE [LARGE SCALE GENOMIC DNA]</scope>
    <source>
        <strain evidence="1 2">DSM 18448</strain>
    </source>
</reference>
<evidence type="ECO:0000313" key="2">
    <source>
        <dbReference type="Proteomes" id="UP000579605"/>
    </source>
</evidence>
<dbReference type="Proteomes" id="UP000579605">
    <property type="component" value="Unassembled WGS sequence"/>
</dbReference>
<dbReference type="AlphaFoldDB" id="A0A852ZIR3"/>
<evidence type="ECO:0000313" key="1">
    <source>
        <dbReference type="EMBL" id="NYH92947.1"/>
    </source>
</evidence>
<name>A0A852ZIR3_9ACTN</name>